<proteinExistence type="predicted"/>
<organism evidence="1">
    <name type="scientific">marine sediment metagenome</name>
    <dbReference type="NCBI Taxonomy" id="412755"/>
    <lineage>
        <taxon>unclassified sequences</taxon>
        <taxon>metagenomes</taxon>
        <taxon>ecological metagenomes</taxon>
    </lineage>
</organism>
<gene>
    <name evidence="1" type="ORF">S12H4_25942</name>
</gene>
<dbReference type="EMBL" id="BARW01014671">
    <property type="protein sequence ID" value="GAI78564.1"/>
    <property type="molecule type" value="Genomic_DNA"/>
</dbReference>
<sequence>ADKAIDIDARLDARRILQGLPKKLVKIGYKVYAGIPLETKEKKYFKHWQKMHPTPLVWRRDHLDERIMKLLRKNPGGLTRADLSMRLQFYVRELNFDLARLIKGQQVIAVKRESTRGRSPTPLFLIAGATIPEEKNVAAERDERIRQAYFIDKWSIKRINRELHHDKRTIRRALNPNEVIPWLSR</sequence>
<name>X1TEW9_9ZZZZ</name>
<comment type="caution">
    <text evidence="1">The sequence shown here is derived from an EMBL/GenBank/DDBJ whole genome shotgun (WGS) entry which is preliminary data.</text>
</comment>
<protein>
    <submittedName>
        <fullName evidence="1">Uncharacterized protein</fullName>
    </submittedName>
</protein>
<reference evidence="1" key="1">
    <citation type="journal article" date="2014" name="Front. Microbiol.">
        <title>High frequency of phylogenetically diverse reductive dehalogenase-homologous genes in deep subseafloor sedimentary metagenomes.</title>
        <authorList>
            <person name="Kawai M."/>
            <person name="Futagami T."/>
            <person name="Toyoda A."/>
            <person name="Takaki Y."/>
            <person name="Nishi S."/>
            <person name="Hori S."/>
            <person name="Arai W."/>
            <person name="Tsubouchi T."/>
            <person name="Morono Y."/>
            <person name="Uchiyama I."/>
            <person name="Ito T."/>
            <person name="Fujiyama A."/>
            <person name="Inagaki F."/>
            <person name="Takami H."/>
        </authorList>
    </citation>
    <scope>NUCLEOTIDE SEQUENCE</scope>
    <source>
        <strain evidence="1">Expedition CK06-06</strain>
    </source>
</reference>
<accession>X1TEW9</accession>
<feature type="non-terminal residue" evidence="1">
    <location>
        <position position="1"/>
    </location>
</feature>
<dbReference type="AlphaFoldDB" id="X1TEW9"/>
<evidence type="ECO:0000313" key="1">
    <source>
        <dbReference type="EMBL" id="GAI78564.1"/>
    </source>
</evidence>